<evidence type="ECO:0000313" key="1">
    <source>
        <dbReference type="EMBL" id="QXE23926.1"/>
    </source>
</evidence>
<dbReference type="KEGG" id="rsin:B6N60_02623"/>
<sequence>MHHLIEQISDDNLNAVWELVYALHADCYMLKAIEEGKRSQQPWDVLNRDEALKELMFL</sequence>
<reference evidence="1" key="1">
    <citation type="submission" date="2017-04" db="EMBL/GenBank/DDBJ databases">
        <title>Genome deletions in a multicellular cyanobacterial endosymbiont for morphological adaptation in marine diatoms.</title>
        <authorList>
            <person name="Wang Y."/>
            <person name="Gao H."/>
            <person name="Li R."/>
            <person name="Xu X."/>
        </authorList>
    </citation>
    <scope>NUCLEOTIDE SEQUENCE</scope>
    <source>
        <strain evidence="1">FACHB 800</strain>
    </source>
</reference>
<accession>A0A975Y571</accession>
<dbReference type="AlphaFoldDB" id="A0A975Y571"/>
<dbReference type="EMBL" id="CP021056">
    <property type="protein sequence ID" value="QXE23926.1"/>
    <property type="molecule type" value="Genomic_DNA"/>
</dbReference>
<keyword evidence="2" id="KW-1185">Reference proteome</keyword>
<organism evidence="1 2">
    <name type="scientific">Richelia sinica FACHB-800</name>
    <dbReference type="NCBI Taxonomy" id="1357546"/>
    <lineage>
        <taxon>Bacteria</taxon>
        <taxon>Bacillati</taxon>
        <taxon>Cyanobacteriota</taxon>
        <taxon>Cyanophyceae</taxon>
        <taxon>Nostocales</taxon>
        <taxon>Nostocaceae</taxon>
        <taxon>Richelia</taxon>
    </lineage>
</organism>
<protein>
    <submittedName>
        <fullName evidence="1">Uncharacterized protein</fullName>
    </submittedName>
</protein>
<gene>
    <name evidence="1" type="ORF">B6N60_02623</name>
</gene>
<name>A0A975Y571_9NOST</name>
<evidence type="ECO:0000313" key="2">
    <source>
        <dbReference type="Proteomes" id="UP000683511"/>
    </source>
</evidence>
<dbReference type="Proteomes" id="UP000683511">
    <property type="component" value="Chromosome"/>
</dbReference>
<proteinExistence type="predicted"/>